<evidence type="ECO:0000313" key="6">
    <source>
        <dbReference type="EMBL" id="UPW36335.1"/>
    </source>
</evidence>
<proteinExistence type="inferred from homology"/>
<keyword evidence="3" id="KW-1140">T=1 icosahedral capsid protein</keyword>
<organism evidence="6">
    <name type="scientific">Peromfec virus RodF8_48</name>
    <dbReference type="NCBI Taxonomy" id="2929379"/>
    <lineage>
        <taxon>Viruses</taxon>
        <taxon>Monodnaviria</taxon>
        <taxon>Sangervirae</taxon>
        <taxon>Phixviricota</taxon>
        <taxon>Malgrandaviricetes</taxon>
        <taxon>Petitvirales</taxon>
        <taxon>Microviridae</taxon>
    </lineage>
</organism>
<dbReference type="InterPro" id="IPR016184">
    <property type="entry name" value="Capsid/spike_ssDNA_virus"/>
</dbReference>
<reference evidence="6" key="1">
    <citation type="submission" date="2022-02" db="EMBL/GenBank/DDBJ databases">
        <title>Towards deciphering the DNA virus diversity associated with rodent species in the families Cricetidae and Heteromyidae.</title>
        <authorList>
            <person name="Lund M."/>
            <person name="Larsen B.B."/>
            <person name="Gryseels S."/>
            <person name="Kraberger S."/>
            <person name="Rowsey D.M."/>
            <person name="Steger L."/>
            <person name="Yule K.M."/>
            <person name="Upham N.S."/>
            <person name="Worobey M."/>
            <person name="Van Doorslaer K."/>
            <person name="Varsani A."/>
        </authorList>
    </citation>
    <scope>NUCLEOTIDE SEQUENCE</scope>
    <source>
        <strain evidence="6">NeonRodF8_48</strain>
    </source>
</reference>
<evidence type="ECO:0000256" key="3">
    <source>
        <dbReference type="ARBA" id="ARBA00022431"/>
    </source>
</evidence>
<evidence type="ECO:0000256" key="1">
    <source>
        <dbReference type="ARBA" id="ARBA00004328"/>
    </source>
</evidence>
<name>A0A976R8D7_9VIRU</name>
<evidence type="ECO:0000256" key="2">
    <source>
        <dbReference type="ARBA" id="ARBA00009963"/>
    </source>
</evidence>
<comment type="subcellular location">
    <subcellularLocation>
        <location evidence="1">Virion</location>
    </subcellularLocation>
</comment>
<dbReference type="InterPro" id="IPR037002">
    <property type="entry name" value="Microviridae_protein_F_sf"/>
</dbReference>
<protein>
    <submittedName>
        <fullName evidence="6">Major capsid protein</fullName>
    </submittedName>
</protein>
<evidence type="ECO:0000256" key="4">
    <source>
        <dbReference type="ARBA" id="ARBA00022561"/>
    </source>
</evidence>
<dbReference type="EMBL" id="OM869632">
    <property type="protein sequence ID" value="UPW36335.1"/>
    <property type="molecule type" value="Genomic_DNA"/>
</dbReference>
<dbReference type="Pfam" id="PF02305">
    <property type="entry name" value="Phage_F"/>
    <property type="match status" value="1"/>
</dbReference>
<accession>A0A976R8D7</accession>
<sequence>MNNTKINKFTKLNQEIDFVKNNIVKIGRSTFPITTSEKTTFNLGQLVPLHWNEVIPGDTFEFDFSSLIRLNSPLIRPVMDDVRFDVFAFFVPFRLVWDNWESFIGNYQKNPDWFSNVNLTVPTIEIPTGGFALGSVADHLGIAPGRGDGVQVSHLPFRTYGLIWDEWFRDENLQNSIVVNTSNDNVVGVKQNEWSENASYLTNAILGGPLCPANKIHDLFTSALPAPQKGQAPVINIGGTAPVITAATNIGDSLPENYTNPLYWGDLTSNQVGQSSGIVGIDLGSSINSRQTVSVGVSGATYSTNRLVPANLVADLSTATGITINDLRYFFQSQMILEADARYGSRYTEILRGHYGVISSDARLQRPEFLGSKTWILDINQTVQTSSTDTDSPQSNLSGYSQTFNRTHLFTKSFTEHGYIMILGAARINRHSYSEGVNKLFNHSSRFDFYFPELAHIGEQPIKNKEIWLQNKSVVSAGIEVNEQVFGYQEAFYEYRYRPNTVSGLLRPDAESNIAVWTYVDDYDTLPTLSGSWVEEDYKLLDRALVVQASELTPQFLVDFTFTNKATRPLPLHSTPGLIDHSGNLNIWAW</sequence>
<dbReference type="Gene3D" id="2.60.169.10">
    <property type="entry name" value="Microviridae F protein"/>
    <property type="match status" value="2"/>
</dbReference>
<evidence type="ECO:0000256" key="5">
    <source>
        <dbReference type="ARBA" id="ARBA00022844"/>
    </source>
</evidence>
<dbReference type="SUPFAM" id="SSF88645">
    <property type="entry name" value="ssDNA viruses"/>
    <property type="match status" value="1"/>
</dbReference>
<dbReference type="GO" id="GO:0039615">
    <property type="term" value="C:T=1 icosahedral viral capsid"/>
    <property type="evidence" value="ECO:0007669"/>
    <property type="project" value="UniProtKB-KW"/>
</dbReference>
<dbReference type="GO" id="GO:0005198">
    <property type="term" value="F:structural molecule activity"/>
    <property type="evidence" value="ECO:0007669"/>
    <property type="project" value="InterPro"/>
</dbReference>
<comment type="similarity">
    <text evidence="2">Belongs to the microviridae F protein family.</text>
</comment>
<keyword evidence="4" id="KW-0167">Capsid protein</keyword>
<dbReference type="InterPro" id="IPR003514">
    <property type="entry name" value="Microviridae_protein_F"/>
</dbReference>
<keyword evidence="5" id="KW-0946">Virion</keyword>